<gene>
    <name evidence="1" type="ORF">FSB_LOCUS14721</name>
</gene>
<dbReference type="EMBL" id="OIVN01000879">
    <property type="protein sequence ID" value="SPC86839.1"/>
    <property type="molecule type" value="Genomic_DNA"/>
</dbReference>
<proteinExistence type="predicted"/>
<dbReference type="Pfam" id="PF14223">
    <property type="entry name" value="Retrotran_gag_2"/>
    <property type="match status" value="1"/>
</dbReference>
<sequence length="175" mass="19991">MSRAEKARNPPTDPREKTRWNAKVDKALYALKQSVDDDMLIRISNIKTSKEAWDTFAGFFSKKNTHWLQLLEKEIGSLEQGKLSIAKYFLKIKTSCQELSLLDLENRISECKLQRLLINGLQLEYVAYCAAIAGWVTQPTVDELENLLINHELVLAKSGTMKVEEKEEALLSNFS</sequence>
<name>A0A2N9FIX8_FAGSY</name>
<dbReference type="PANTHER" id="PTHR47481:SF36">
    <property type="entry name" value="CCHC-TYPE DOMAIN-CONTAINING PROTEIN"/>
    <property type="match status" value="1"/>
</dbReference>
<dbReference type="PANTHER" id="PTHR47481">
    <property type="match status" value="1"/>
</dbReference>
<dbReference type="AlphaFoldDB" id="A0A2N9FIX8"/>
<evidence type="ECO:0008006" key="2">
    <source>
        <dbReference type="Google" id="ProtNLM"/>
    </source>
</evidence>
<organism evidence="1">
    <name type="scientific">Fagus sylvatica</name>
    <name type="common">Beechnut</name>
    <dbReference type="NCBI Taxonomy" id="28930"/>
    <lineage>
        <taxon>Eukaryota</taxon>
        <taxon>Viridiplantae</taxon>
        <taxon>Streptophyta</taxon>
        <taxon>Embryophyta</taxon>
        <taxon>Tracheophyta</taxon>
        <taxon>Spermatophyta</taxon>
        <taxon>Magnoliopsida</taxon>
        <taxon>eudicotyledons</taxon>
        <taxon>Gunneridae</taxon>
        <taxon>Pentapetalae</taxon>
        <taxon>rosids</taxon>
        <taxon>fabids</taxon>
        <taxon>Fagales</taxon>
        <taxon>Fagaceae</taxon>
        <taxon>Fagus</taxon>
    </lineage>
</organism>
<reference evidence="1" key="1">
    <citation type="submission" date="2018-02" db="EMBL/GenBank/DDBJ databases">
        <authorList>
            <person name="Cohen D.B."/>
            <person name="Kent A.D."/>
        </authorList>
    </citation>
    <scope>NUCLEOTIDE SEQUENCE</scope>
</reference>
<protein>
    <recommendedName>
        <fullName evidence="2">Retrotransposon gag domain-containing protein</fullName>
    </recommendedName>
</protein>
<evidence type="ECO:0000313" key="1">
    <source>
        <dbReference type="EMBL" id="SPC86839.1"/>
    </source>
</evidence>
<accession>A0A2N9FIX8</accession>